<dbReference type="Proteomes" id="UP000239590">
    <property type="component" value="Unassembled WGS sequence"/>
</dbReference>
<feature type="region of interest" description="Disordered" evidence="1">
    <location>
        <begin position="37"/>
        <end position="60"/>
    </location>
</feature>
<organism evidence="2 3">
    <name type="scientific">Siphonobacter curvatus</name>
    <dbReference type="NCBI Taxonomy" id="2094562"/>
    <lineage>
        <taxon>Bacteria</taxon>
        <taxon>Pseudomonadati</taxon>
        <taxon>Bacteroidota</taxon>
        <taxon>Cytophagia</taxon>
        <taxon>Cytophagales</taxon>
        <taxon>Cytophagaceae</taxon>
        <taxon>Siphonobacter</taxon>
    </lineage>
</organism>
<evidence type="ECO:0000313" key="3">
    <source>
        <dbReference type="Proteomes" id="UP000239590"/>
    </source>
</evidence>
<gene>
    <name evidence="2" type="ORF">C5O19_00045</name>
</gene>
<proteinExistence type="predicted"/>
<evidence type="ECO:0000256" key="1">
    <source>
        <dbReference type="SAM" id="MobiDB-lite"/>
    </source>
</evidence>
<feature type="compositionally biased region" description="Polar residues" evidence="1">
    <location>
        <begin position="44"/>
        <end position="53"/>
    </location>
</feature>
<protein>
    <recommendedName>
        <fullName evidence="4">3-oxoacyl-ACP synthase</fullName>
    </recommendedName>
</protein>
<dbReference type="AlphaFoldDB" id="A0A2S7IKG6"/>
<comment type="caution">
    <text evidence="2">The sequence shown here is derived from an EMBL/GenBank/DDBJ whole genome shotgun (WGS) entry which is preliminary data.</text>
</comment>
<evidence type="ECO:0000313" key="2">
    <source>
        <dbReference type="EMBL" id="PQA58118.1"/>
    </source>
</evidence>
<keyword evidence="3" id="KW-1185">Reference proteome</keyword>
<accession>A0A2S7IKG6</accession>
<dbReference type="RefSeq" id="WP_104709374.1">
    <property type="nucleotide sequence ID" value="NZ_PTRA01000001.1"/>
</dbReference>
<name>A0A2S7IKG6_9BACT</name>
<evidence type="ECO:0008006" key="4">
    <source>
        <dbReference type="Google" id="ProtNLM"/>
    </source>
</evidence>
<reference evidence="3" key="1">
    <citation type="submission" date="2018-02" db="EMBL/GenBank/DDBJ databases">
        <title>Genome sequencing of Solimonas sp. HR-BB.</title>
        <authorList>
            <person name="Lee Y."/>
            <person name="Jeon C.O."/>
        </authorList>
    </citation>
    <scope>NUCLEOTIDE SEQUENCE [LARGE SCALE GENOMIC DNA]</scope>
    <source>
        <strain evidence="3">HR-U</strain>
    </source>
</reference>
<sequence>MSSSRKEAIHAAMMAVTQETLNDLINQMETIRSSVIEDQEEAQSESYESNNEMLMNDRRDLEGRAEVIRRDLTTLDQMGTEMQHDAVQVGSVVLTDQRNFYVSISRNCEVDGVEYIGISTSAPIYTVLEGKKAGDRFEFADQHYTISEVF</sequence>
<dbReference type="OrthoDB" id="667380at2"/>
<dbReference type="EMBL" id="PTRA01000001">
    <property type="protein sequence ID" value="PQA58118.1"/>
    <property type="molecule type" value="Genomic_DNA"/>
</dbReference>